<gene>
    <name evidence="2" type="primary">10</name>
    <name evidence="2" type="ORF">SEA_NYCEIRAE_10</name>
</gene>
<evidence type="ECO:0000313" key="3">
    <source>
        <dbReference type="Proteomes" id="UP000201968"/>
    </source>
</evidence>
<reference evidence="3" key="1">
    <citation type="submission" date="2016-07" db="EMBL/GenBank/DDBJ databases">
        <authorList>
            <person name="Florea S."/>
            <person name="Webb J.S."/>
            <person name="Jaromczyk J."/>
            <person name="Schardl C.L."/>
        </authorList>
    </citation>
    <scope>NUCLEOTIDE SEQUENCE [LARGE SCALE GENOMIC DNA]</scope>
</reference>
<dbReference type="KEGG" id="vg:29078375"/>
<proteinExistence type="predicted"/>
<keyword evidence="3" id="KW-1185">Reference proteome</keyword>
<dbReference type="EMBL" id="KX557282">
    <property type="protein sequence ID" value="AON97373.1"/>
    <property type="molecule type" value="Genomic_DNA"/>
</dbReference>
<organism evidence="2 3">
    <name type="scientific">Gordonia phage Nyceirae</name>
    <dbReference type="NCBI Taxonomy" id="1887651"/>
    <lineage>
        <taxon>Viruses</taxon>
        <taxon>Duplodnaviria</taxon>
        <taxon>Heunggongvirae</taxon>
        <taxon>Uroviricota</taxon>
        <taxon>Caudoviricetes</taxon>
        <taxon>Nyceiraevirus</taxon>
        <taxon>Nyceiraevirus nyceirae</taxon>
    </lineage>
</organism>
<dbReference type="Proteomes" id="UP000201968">
    <property type="component" value="Segment"/>
</dbReference>
<accession>A0A1C9EHU1</accession>
<dbReference type="GeneID" id="29078375"/>
<evidence type="ECO:0000256" key="1">
    <source>
        <dbReference type="SAM" id="MobiDB-lite"/>
    </source>
</evidence>
<name>A0A1C9EHU1_9CAUD</name>
<feature type="region of interest" description="Disordered" evidence="1">
    <location>
        <begin position="169"/>
        <end position="216"/>
    </location>
</feature>
<dbReference type="RefSeq" id="YP_009277928.1">
    <property type="nucleotide sequence ID" value="NC_031004.1"/>
</dbReference>
<feature type="compositionally biased region" description="Basic and acidic residues" evidence="1">
    <location>
        <begin position="89"/>
        <end position="124"/>
    </location>
</feature>
<evidence type="ECO:0000313" key="2">
    <source>
        <dbReference type="EMBL" id="AON97373.1"/>
    </source>
</evidence>
<feature type="compositionally biased region" description="Basic residues" evidence="1">
    <location>
        <begin position="1"/>
        <end position="10"/>
    </location>
</feature>
<sequence>MRFTYAHRRAAMLLPPNDGGGAGGAGGQGGGDGGGAGGGAGADGSGSGSGSGGGGSGSGAGDGAGADIGDGDDQFKTVHSKKAVLGDLNKARDENTTLKQRIAELENAGKPKDQQEREAQEAKARAESANARFAAQAKAAADAGLNDLSWVRRIAGSTPEEMLADAQALKKDLDERNSAGQTTDGAGTKGSGSAIDTATPGVGRLEAHYASQNKSN</sequence>
<feature type="compositionally biased region" description="Gly residues" evidence="1">
    <location>
        <begin position="18"/>
        <end position="68"/>
    </location>
</feature>
<evidence type="ECO:0008006" key="4">
    <source>
        <dbReference type="Google" id="ProtNLM"/>
    </source>
</evidence>
<feature type="region of interest" description="Disordered" evidence="1">
    <location>
        <begin position="1"/>
        <end position="124"/>
    </location>
</feature>
<protein>
    <recommendedName>
        <fullName evidence="4">Scaffolding protein</fullName>
    </recommendedName>
</protein>